<sequence length="57" mass="6134">MRYIMTIIWSVVISLAIAFVLTSMGGEPFVATDALLLAALLTVAIIILGDGILREKK</sequence>
<keyword evidence="1" id="KW-0472">Membrane</keyword>
<name>A0A3D8PQ53_9BACI</name>
<dbReference type="RefSeq" id="WP_115773440.1">
    <property type="nucleotide sequence ID" value="NZ_PIOC01000017.1"/>
</dbReference>
<keyword evidence="3" id="KW-1185">Reference proteome</keyword>
<dbReference type="Proteomes" id="UP000257143">
    <property type="component" value="Unassembled WGS sequence"/>
</dbReference>
<evidence type="ECO:0000313" key="3">
    <source>
        <dbReference type="Proteomes" id="UP000257143"/>
    </source>
</evidence>
<accession>A0A3D8PQ53</accession>
<keyword evidence="1" id="KW-0812">Transmembrane</keyword>
<gene>
    <name evidence="2" type="ORF">CWR48_11795</name>
</gene>
<dbReference type="EMBL" id="PIOC01000017">
    <property type="protein sequence ID" value="RDW18260.1"/>
    <property type="molecule type" value="Genomic_DNA"/>
</dbReference>
<protein>
    <submittedName>
        <fullName evidence="2">DUF2929 domain-containing protein</fullName>
    </submittedName>
</protein>
<proteinExistence type="predicted"/>
<reference evidence="3" key="1">
    <citation type="submission" date="2017-11" db="EMBL/GenBank/DDBJ databases">
        <authorList>
            <person name="Zhu W."/>
        </authorList>
    </citation>
    <scope>NUCLEOTIDE SEQUENCE [LARGE SCALE GENOMIC DNA]</scope>
    <source>
        <strain evidence="3">CAU 1183</strain>
    </source>
</reference>
<dbReference type="AlphaFoldDB" id="A0A3D8PQ53"/>
<feature type="transmembrane region" description="Helical" evidence="1">
    <location>
        <begin position="35"/>
        <end position="53"/>
    </location>
</feature>
<comment type="caution">
    <text evidence="2">The sequence shown here is derived from an EMBL/GenBank/DDBJ whole genome shotgun (WGS) entry which is preliminary data.</text>
</comment>
<keyword evidence="1" id="KW-1133">Transmembrane helix</keyword>
<evidence type="ECO:0000313" key="2">
    <source>
        <dbReference type="EMBL" id="RDW18260.1"/>
    </source>
</evidence>
<dbReference type="InterPro" id="IPR021324">
    <property type="entry name" value="DUF2929"/>
</dbReference>
<evidence type="ECO:0000256" key="1">
    <source>
        <dbReference type="SAM" id="Phobius"/>
    </source>
</evidence>
<dbReference type="Pfam" id="PF11151">
    <property type="entry name" value="DUF2929"/>
    <property type="match status" value="1"/>
</dbReference>
<organism evidence="2 3">
    <name type="scientific">Oceanobacillus arenosus</name>
    <dbReference type="NCBI Taxonomy" id="1229153"/>
    <lineage>
        <taxon>Bacteria</taxon>
        <taxon>Bacillati</taxon>
        <taxon>Bacillota</taxon>
        <taxon>Bacilli</taxon>
        <taxon>Bacillales</taxon>
        <taxon>Bacillaceae</taxon>
        <taxon>Oceanobacillus</taxon>
    </lineage>
</organism>